<dbReference type="AlphaFoldDB" id="A0A9P9G2S8"/>
<evidence type="ECO:0008006" key="4">
    <source>
        <dbReference type="Google" id="ProtNLM"/>
    </source>
</evidence>
<dbReference type="PANTHER" id="PTHR38116:SF1">
    <property type="entry name" value="BZIP DOMAIN-CONTAINING PROTEIN"/>
    <property type="match status" value="1"/>
</dbReference>
<keyword evidence="3" id="KW-1185">Reference proteome</keyword>
<dbReference type="InterPro" id="IPR021833">
    <property type="entry name" value="DUF3425"/>
</dbReference>
<dbReference type="EMBL" id="JAGMUX010000023">
    <property type="protein sequence ID" value="KAH7230212.1"/>
    <property type="molecule type" value="Genomic_DNA"/>
</dbReference>
<protein>
    <recommendedName>
        <fullName evidence="4">BZIP domain-containing protein</fullName>
    </recommendedName>
</protein>
<dbReference type="Pfam" id="PF11905">
    <property type="entry name" value="DUF3425"/>
    <property type="match status" value="1"/>
</dbReference>
<feature type="compositionally biased region" description="Basic and acidic residues" evidence="1">
    <location>
        <begin position="32"/>
        <end position="49"/>
    </location>
</feature>
<feature type="region of interest" description="Disordered" evidence="1">
    <location>
        <begin position="1"/>
        <end position="49"/>
    </location>
</feature>
<dbReference type="RefSeq" id="XP_046043023.1">
    <property type="nucleotide sequence ID" value="XM_046194230.1"/>
</dbReference>
<name>A0A9P9G2S8_FUSRE</name>
<accession>A0A9P9G2S8</accession>
<feature type="compositionally biased region" description="Basic residues" evidence="1">
    <location>
        <begin position="15"/>
        <end position="31"/>
    </location>
</feature>
<dbReference type="OrthoDB" id="125347at2759"/>
<evidence type="ECO:0000256" key="1">
    <source>
        <dbReference type="SAM" id="MobiDB-lite"/>
    </source>
</evidence>
<comment type="caution">
    <text evidence="2">The sequence shown here is derived from an EMBL/GenBank/DDBJ whole genome shotgun (WGS) entry which is preliminary data.</text>
</comment>
<evidence type="ECO:0000313" key="3">
    <source>
        <dbReference type="Proteomes" id="UP000720189"/>
    </source>
</evidence>
<organism evidence="2 3">
    <name type="scientific">Fusarium redolens</name>
    <dbReference type="NCBI Taxonomy" id="48865"/>
    <lineage>
        <taxon>Eukaryota</taxon>
        <taxon>Fungi</taxon>
        <taxon>Dikarya</taxon>
        <taxon>Ascomycota</taxon>
        <taxon>Pezizomycotina</taxon>
        <taxon>Sordariomycetes</taxon>
        <taxon>Hypocreomycetidae</taxon>
        <taxon>Hypocreales</taxon>
        <taxon>Nectriaceae</taxon>
        <taxon>Fusarium</taxon>
        <taxon>Fusarium redolens species complex</taxon>
    </lineage>
</organism>
<dbReference type="GeneID" id="70224184"/>
<proteinExistence type="predicted"/>
<sequence>MKAAAGSNFVEERRERKRLQNRLNQRAHRQRIKDEADAHPKSHKPDKTPYHIDCWRLVQHPRLSAQASRPAVLSSGQAINYQQIPKHGDSQTHELQAAETRWTLPGLEPNPPQNSDHSLPADHVLIHLIIHNVTRGFMYNKNVLRLMANFVTVSQYLPLHPELAAGCEMAIVRPTHQIIPHCLLPTQLQMSTPHPTWMDMIPFPEIRDNLIRRQHNFNHKNFLKALVGDLVYIMSPPGQGKAGLDSIPSLTRHWQQDRSLSRRDREGFILWGEPYLKESWEATPLFLAKWPWVVEGCHELIDISNKWRVARGEDILCMPTS</sequence>
<reference evidence="2" key="1">
    <citation type="journal article" date="2021" name="Nat. Commun.">
        <title>Genetic determinants of endophytism in the Arabidopsis root mycobiome.</title>
        <authorList>
            <person name="Mesny F."/>
            <person name="Miyauchi S."/>
            <person name="Thiergart T."/>
            <person name="Pickel B."/>
            <person name="Atanasova L."/>
            <person name="Karlsson M."/>
            <person name="Huettel B."/>
            <person name="Barry K.W."/>
            <person name="Haridas S."/>
            <person name="Chen C."/>
            <person name="Bauer D."/>
            <person name="Andreopoulos W."/>
            <person name="Pangilinan J."/>
            <person name="LaButti K."/>
            <person name="Riley R."/>
            <person name="Lipzen A."/>
            <person name="Clum A."/>
            <person name="Drula E."/>
            <person name="Henrissat B."/>
            <person name="Kohler A."/>
            <person name="Grigoriev I.V."/>
            <person name="Martin F.M."/>
            <person name="Hacquard S."/>
        </authorList>
    </citation>
    <scope>NUCLEOTIDE SEQUENCE</scope>
    <source>
        <strain evidence="2">MPI-CAGE-AT-0023</strain>
    </source>
</reference>
<evidence type="ECO:0000313" key="2">
    <source>
        <dbReference type="EMBL" id="KAH7230212.1"/>
    </source>
</evidence>
<dbReference type="CDD" id="cd14688">
    <property type="entry name" value="bZIP_YAP"/>
    <property type="match status" value="1"/>
</dbReference>
<dbReference type="Proteomes" id="UP000720189">
    <property type="component" value="Unassembled WGS sequence"/>
</dbReference>
<gene>
    <name evidence="2" type="ORF">BKA55DRAFT_583607</name>
</gene>
<dbReference type="PANTHER" id="PTHR38116">
    <property type="entry name" value="CHROMOSOME 7, WHOLE GENOME SHOTGUN SEQUENCE"/>
    <property type="match status" value="1"/>
</dbReference>